<evidence type="ECO:0000313" key="3">
    <source>
        <dbReference type="Proteomes" id="UP000585474"/>
    </source>
</evidence>
<evidence type="ECO:0000256" key="1">
    <source>
        <dbReference type="SAM" id="MobiDB-lite"/>
    </source>
</evidence>
<feature type="region of interest" description="Disordered" evidence="1">
    <location>
        <begin position="81"/>
        <end position="104"/>
    </location>
</feature>
<keyword evidence="2" id="KW-0347">Helicase</keyword>
<comment type="caution">
    <text evidence="2">The sequence shown here is derived from an EMBL/GenBank/DDBJ whole genome shotgun (WGS) entry which is preliminary data.</text>
</comment>
<proteinExistence type="predicted"/>
<protein>
    <submittedName>
        <fullName evidence="2">RAD3-like DNA-binding helicase protein</fullName>
    </submittedName>
</protein>
<keyword evidence="2" id="KW-0067">ATP-binding</keyword>
<dbReference type="Proteomes" id="UP000585474">
    <property type="component" value="Unassembled WGS sequence"/>
</dbReference>
<gene>
    <name evidence="2" type="ORF">Acr_21g0011980</name>
</gene>
<keyword evidence="2" id="KW-0238">DNA-binding</keyword>
<keyword evidence="3" id="KW-1185">Reference proteome</keyword>
<dbReference type="AlphaFoldDB" id="A0A7J0GIG4"/>
<organism evidence="2 3">
    <name type="scientific">Actinidia rufa</name>
    <dbReference type="NCBI Taxonomy" id="165716"/>
    <lineage>
        <taxon>Eukaryota</taxon>
        <taxon>Viridiplantae</taxon>
        <taxon>Streptophyta</taxon>
        <taxon>Embryophyta</taxon>
        <taxon>Tracheophyta</taxon>
        <taxon>Spermatophyta</taxon>
        <taxon>Magnoliopsida</taxon>
        <taxon>eudicotyledons</taxon>
        <taxon>Gunneridae</taxon>
        <taxon>Pentapetalae</taxon>
        <taxon>asterids</taxon>
        <taxon>Ericales</taxon>
        <taxon>Actinidiaceae</taxon>
        <taxon>Actinidia</taxon>
    </lineage>
</organism>
<dbReference type="EMBL" id="BJWL01000021">
    <property type="protein sequence ID" value="GFZ10599.1"/>
    <property type="molecule type" value="Genomic_DNA"/>
</dbReference>
<dbReference type="GO" id="GO:0004386">
    <property type="term" value="F:helicase activity"/>
    <property type="evidence" value="ECO:0007669"/>
    <property type="project" value="UniProtKB-KW"/>
</dbReference>
<name>A0A7J0GIG4_9ERIC</name>
<reference evidence="2 3" key="1">
    <citation type="submission" date="2019-07" db="EMBL/GenBank/DDBJ databases">
        <title>De Novo Assembly of kiwifruit Actinidia rufa.</title>
        <authorList>
            <person name="Sugita-Konishi S."/>
            <person name="Sato K."/>
            <person name="Mori E."/>
            <person name="Abe Y."/>
            <person name="Kisaki G."/>
            <person name="Hamano K."/>
            <person name="Suezawa K."/>
            <person name="Otani M."/>
            <person name="Fukuda T."/>
            <person name="Manabe T."/>
            <person name="Gomi K."/>
            <person name="Tabuchi M."/>
            <person name="Akimitsu K."/>
            <person name="Kataoka I."/>
        </authorList>
    </citation>
    <scope>NUCLEOTIDE SEQUENCE [LARGE SCALE GENOMIC DNA]</scope>
    <source>
        <strain evidence="3">cv. Fuchu</strain>
    </source>
</reference>
<keyword evidence="2" id="KW-0378">Hydrolase</keyword>
<evidence type="ECO:0000313" key="2">
    <source>
        <dbReference type="EMBL" id="GFZ10599.1"/>
    </source>
</evidence>
<keyword evidence="2" id="KW-0547">Nucleotide-binding</keyword>
<dbReference type="OrthoDB" id="1740423at2759"/>
<sequence length="147" mass="16686">MDSSTPMRNPKKNSHHIGGIAVEFPYQPYGSQMAFKGSHIYAGPCSKRRPLPRLASVADWYREVAVASLLGSRLPEELPIKESSQRSRSLKVYSRGEDRSTRSQRRIYSRNAAFKFNLSLSLSKHKPQFEALYCYCSSVSLALPLFR</sequence>
<dbReference type="GO" id="GO:0003677">
    <property type="term" value="F:DNA binding"/>
    <property type="evidence" value="ECO:0007669"/>
    <property type="project" value="UniProtKB-KW"/>
</dbReference>
<accession>A0A7J0GIG4</accession>